<dbReference type="EMBL" id="CACRSL010000003">
    <property type="protein sequence ID" value="VYS87395.1"/>
    <property type="molecule type" value="Genomic_DNA"/>
</dbReference>
<dbReference type="InterPro" id="IPR027939">
    <property type="entry name" value="NMT1/THI5"/>
</dbReference>
<accession>A0A6N2S695</accession>
<dbReference type="SUPFAM" id="SSF53850">
    <property type="entry name" value="Periplasmic binding protein-like II"/>
    <property type="match status" value="1"/>
</dbReference>
<sequence length="334" mass="36141">MKRILAAILAAGLALSLTACGGNGNSSSSGEGESLKEITFCLDWTPNTNHTGLYAAQALGYYEEAGLKVEFVQPPEDGAPALVASGKAQFGINAQDTIAPALIGDAALPVTAVAAIVQHNTSGILTLSGKGVDRPKGLEGRTYATWQNPVEQAMMRYCVEKDGGDFSKVNLVPSTPTDVLTSLQTNVDSIWVFYGWDGIAAEVKGIDMDYWAFSDIEPTFDYYTPVILANNAFLQEDPETAKAFLAATRKGYEYAIANPREAADFLLAASPELDKDLVYASQEYLSAQYQADAEAWGVIDPARWDGFYQWLWDNQLLEEEIPAGTGYSNDYLPQ</sequence>
<dbReference type="PROSITE" id="PS51257">
    <property type="entry name" value="PROKAR_LIPOPROTEIN"/>
    <property type="match status" value="1"/>
</dbReference>
<evidence type="ECO:0000256" key="1">
    <source>
        <dbReference type="SAM" id="SignalP"/>
    </source>
</evidence>
<dbReference type="PANTHER" id="PTHR31528">
    <property type="entry name" value="4-AMINO-5-HYDROXYMETHYL-2-METHYLPYRIMIDINE PHOSPHATE SYNTHASE THI11-RELATED"/>
    <property type="match status" value="1"/>
</dbReference>
<name>A0A6N2S695_9FIRM</name>
<feature type="signal peptide" evidence="1">
    <location>
        <begin position="1"/>
        <end position="21"/>
    </location>
</feature>
<evidence type="ECO:0000313" key="3">
    <source>
        <dbReference type="EMBL" id="VYS87395.1"/>
    </source>
</evidence>
<dbReference type="InterPro" id="IPR015168">
    <property type="entry name" value="SsuA/THI5"/>
</dbReference>
<keyword evidence="1" id="KW-0732">Signal</keyword>
<feature type="chain" id="PRO_5038466094" evidence="1">
    <location>
        <begin position="22"/>
        <end position="334"/>
    </location>
</feature>
<dbReference type="PANTHER" id="PTHR31528:SF3">
    <property type="entry name" value="THIAMINE BIOSYNTHESIS PROTEIN HI_0357-RELATED"/>
    <property type="match status" value="1"/>
</dbReference>
<dbReference type="Gene3D" id="3.40.190.10">
    <property type="entry name" value="Periplasmic binding protein-like II"/>
    <property type="match status" value="2"/>
</dbReference>
<dbReference type="GO" id="GO:0009228">
    <property type="term" value="P:thiamine biosynthetic process"/>
    <property type="evidence" value="ECO:0007669"/>
    <property type="project" value="InterPro"/>
</dbReference>
<feature type="domain" description="SsuA/THI5-like" evidence="2">
    <location>
        <begin position="47"/>
        <end position="262"/>
    </location>
</feature>
<reference evidence="3" key="1">
    <citation type="submission" date="2019-11" db="EMBL/GenBank/DDBJ databases">
        <authorList>
            <person name="Feng L."/>
        </authorList>
    </citation>
    <scope>NUCLEOTIDE SEQUENCE</scope>
    <source>
        <strain evidence="3">AundefinedLFYP135</strain>
    </source>
</reference>
<organism evidence="3">
    <name type="scientific">uncultured Anaerotruncus sp</name>
    <dbReference type="NCBI Taxonomy" id="905011"/>
    <lineage>
        <taxon>Bacteria</taxon>
        <taxon>Bacillati</taxon>
        <taxon>Bacillota</taxon>
        <taxon>Clostridia</taxon>
        <taxon>Eubacteriales</taxon>
        <taxon>Oscillospiraceae</taxon>
        <taxon>Anaerotruncus</taxon>
        <taxon>environmental samples</taxon>
    </lineage>
</organism>
<gene>
    <name evidence="3" type="ORF">AULFYP135_00722</name>
</gene>
<dbReference type="AlphaFoldDB" id="A0A6N2S695"/>
<dbReference type="Pfam" id="PF09084">
    <property type="entry name" value="NMT1"/>
    <property type="match status" value="1"/>
</dbReference>
<evidence type="ECO:0000259" key="2">
    <source>
        <dbReference type="Pfam" id="PF09084"/>
    </source>
</evidence>
<protein>
    <submittedName>
        <fullName evidence="3">Thiamine biosynthesis protein</fullName>
    </submittedName>
</protein>
<proteinExistence type="predicted"/>